<reference evidence="1" key="2">
    <citation type="journal article" date="2015" name="Data Brief">
        <title>Shoot transcriptome of the giant reed, Arundo donax.</title>
        <authorList>
            <person name="Barrero R.A."/>
            <person name="Guerrero F.D."/>
            <person name="Moolhuijzen P."/>
            <person name="Goolsby J.A."/>
            <person name="Tidwell J."/>
            <person name="Bellgard S.E."/>
            <person name="Bellgard M.I."/>
        </authorList>
    </citation>
    <scope>NUCLEOTIDE SEQUENCE</scope>
    <source>
        <tissue evidence="1">Shoot tissue taken approximately 20 cm above the soil surface</tissue>
    </source>
</reference>
<evidence type="ECO:0000313" key="1">
    <source>
        <dbReference type="EMBL" id="JAE34430.1"/>
    </source>
</evidence>
<dbReference type="EMBL" id="GBRH01163466">
    <property type="protein sequence ID" value="JAE34430.1"/>
    <property type="molecule type" value="Transcribed_RNA"/>
</dbReference>
<organism evidence="1">
    <name type="scientific">Arundo donax</name>
    <name type="common">Giant reed</name>
    <name type="synonym">Donax arundinaceus</name>
    <dbReference type="NCBI Taxonomy" id="35708"/>
    <lineage>
        <taxon>Eukaryota</taxon>
        <taxon>Viridiplantae</taxon>
        <taxon>Streptophyta</taxon>
        <taxon>Embryophyta</taxon>
        <taxon>Tracheophyta</taxon>
        <taxon>Spermatophyta</taxon>
        <taxon>Magnoliopsida</taxon>
        <taxon>Liliopsida</taxon>
        <taxon>Poales</taxon>
        <taxon>Poaceae</taxon>
        <taxon>PACMAD clade</taxon>
        <taxon>Arundinoideae</taxon>
        <taxon>Arundineae</taxon>
        <taxon>Arundo</taxon>
    </lineage>
</organism>
<reference evidence="1" key="1">
    <citation type="submission" date="2014-09" db="EMBL/GenBank/DDBJ databases">
        <authorList>
            <person name="Magalhaes I.L.F."/>
            <person name="Oliveira U."/>
            <person name="Santos F.R."/>
            <person name="Vidigal T.H.D.A."/>
            <person name="Brescovit A.D."/>
            <person name="Santos A.J."/>
        </authorList>
    </citation>
    <scope>NUCLEOTIDE SEQUENCE</scope>
    <source>
        <tissue evidence="1">Shoot tissue taken approximately 20 cm above the soil surface</tissue>
    </source>
</reference>
<proteinExistence type="predicted"/>
<accession>A0A0A9HB52</accession>
<sequence>MTTSLLEDGQPSRSWATDLSSVQKQDISWMN</sequence>
<protein>
    <submittedName>
        <fullName evidence="1">Uncharacterized protein</fullName>
    </submittedName>
</protein>
<name>A0A0A9HB52_ARUDO</name>
<dbReference type="AlphaFoldDB" id="A0A0A9HB52"/>